<sequence length="125" mass="15065">MRMLFEWTRAPQRQHFTPLRNEKNFEQPTLYSWYARHVEIPRTCFKFASDSVYLSVGGRRKSRCTGRSRRSRSGFQLALVTIGWFMTTIHCAPQDRVRTFEDVRTRKAVVMHWTWISRLWSHQRG</sequence>
<dbReference type="Gene3D" id="3.60.15.10">
    <property type="entry name" value="Ribonuclease Z/Hydroxyacylglutathione hydrolase-like"/>
    <property type="match status" value="1"/>
</dbReference>
<dbReference type="AlphaFoldDB" id="A0A2H3BWY6"/>
<evidence type="ECO:0000313" key="1">
    <source>
        <dbReference type="EMBL" id="PBK68413.1"/>
    </source>
</evidence>
<organism evidence="1 2">
    <name type="scientific">Armillaria solidipes</name>
    <dbReference type="NCBI Taxonomy" id="1076256"/>
    <lineage>
        <taxon>Eukaryota</taxon>
        <taxon>Fungi</taxon>
        <taxon>Dikarya</taxon>
        <taxon>Basidiomycota</taxon>
        <taxon>Agaricomycotina</taxon>
        <taxon>Agaricomycetes</taxon>
        <taxon>Agaricomycetidae</taxon>
        <taxon>Agaricales</taxon>
        <taxon>Marasmiineae</taxon>
        <taxon>Physalacriaceae</taxon>
        <taxon>Armillaria</taxon>
    </lineage>
</organism>
<dbReference type="EMBL" id="KZ293432">
    <property type="protein sequence ID" value="PBK68413.1"/>
    <property type="molecule type" value="Genomic_DNA"/>
</dbReference>
<name>A0A2H3BWY6_9AGAR</name>
<evidence type="ECO:0000313" key="2">
    <source>
        <dbReference type="Proteomes" id="UP000218334"/>
    </source>
</evidence>
<dbReference type="STRING" id="1076256.A0A2H3BWY6"/>
<gene>
    <name evidence="1" type="ORF">ARMSODRAFT_202816</name>
</gene>
<proteinExistence type="predicted"/>
<accession>A0A2H3BWY6</accession>
<protein>
    <submittedName>
        <fullName evidence="1">Uncharacterized protein</fullName>
    </submittedName>
</protein>
<dbReference type="Proteomes" id="UP000218334">
    <property type="component" value="Unassembled WGS sequence"/>
</dbReference>
<reference evidence="2" key="1">
    <citation type="journal article" date="2017" name="Nat. Ecol. Evol.">
        <title>Genome expansion and lineage-specific genetic innovations in the forest pathogenic fungi Armillaria.</title>
        <authorList>
            <person name="Sipos G."/>
            <person name="Prasanna A.N."/>
            <person name="Walter M.C."/>
            <person name="O'Connor E."/>
            <person name="Balint B."/>
            <person name="Krizsan K."/>
            <person name="Kiss B."/>
            <person name="Hess J."/>
            <person name="Varga T."/>
            <person name="Slot J."/>
            <person name="Riley R."/>
            <person name="Boka B."/>
            <person name="Rigling D."/>
            <person name="Barry K."/>
            <person name="Lee J."/>
            <person name="Mihaltcheva S."/>
            <person name="LaButti K."/>
            <person name="Lipzen A."/>
            <person name="Waldron R."/>
            <person name="Moloney N.M."/>
            <person name="Sperisen C."/>
            <person name="Kredics L."/>
            <person name="Vagvoelgyi C."/>
            <person name="Patrignani A."/>
            <person name="Fitzpatrick D."/>
            <person name="Nagy I."/>
            <person name="Doyle S."/>
            <person name="Anderson J.B."/>
            <person name="Grigoriev I.V."/>
            <person name="Gueldener U."/>
            <person name="Muensterkoetter M."/>
            <person name="Nagy L.G."/>
        </authorList>
    </citation>
    <scope>NUCLEOTIDE SEQUENCE [LARGE SCALE GENOMIC DNA]</scope>
    <source>
        <strain evidence="2">28-4</strain>
    </source>
</reference>
<dbReference type="InterPro" id="IPR036866">
    <property type="entry name" value="RibonucZ/Hydroxyglut_hydro"/>
</dbReference>
<keyword evidence="2" id="KW-1185">Reference proteome</keyword>